<evidence type="ECO:0000313" key="7">
    <source>
        <dbReference type="EMBL" id="SCF20584.1"/>
    </source>
</evidence>
<keyword evidence="4" id="KW-0274">FAD</keyword>
<dbReference type="OrthoDB" id="5168853at2"/>
<dbReference type="InterPro" id="IPR000960">
    <property type="entry name" value="Flavin_mOase"/>
</dbReference>
<dbReference type="Pfam" id="PF00743">
    <property type="entry name" value="FMO-like"/>
    <property type="match status" value="1"/>
</dbReference>
<sequence>MGGQPAVAVIGAGAAGLATLKALADAGVPAVCFEAADTVGGLWVYGATGSPAYRTLHLNTSRGRTEFADHPMPAHWPDYPDHTRVAGWLGDYADRFGLRETIRLRHTVDRVARAGDRWTVHATGPDGPVEVTVAAVVVANGHNRVPKPPADVPGECAAEQLHSHAYRGPEQLTGRRVLVVGGGNSAMDIAVDSSYAASRTLLSLRRGVWVVPKYLLGRPSDTLNGALARRLPWRLRQRVSQRMLTTTVGAPTRYGLPAPAHGFLQDHPTLSDGLLTRLTHGEIEARTGIARFDGHRVTFTDGRTDEVDLVLWCTGYRVELPFLDPRLLGGDPETLPLYRHVFHPDLPGLTFVGLMQSTGAAFPLVEAQARLVAAHLAGRYALPDPAAQHADIRAELRAATARWGQRRPAMRVDFDAYLAQLGRELTGGTRRAARGRGVNFPAVSS</sequence>
<protein>
    <submittedName>
        <fullName evidence="7">Predicted flavoprotein CzcO associated with the cation diffusion facilitator CzcD</fullName>
    </submittedName>
</protein>
<reference evidence="8" key="1">
    <citation type="submission" date="2016-06" db="EMBL/GenBank/DDBJ databases">
        <authorList>
            <person name="Varghese N."/>
            <person name="Submissions Spin"/>
        </authorList>
    </citation>
    <scope>NUCLEOTIDE SEQUENCE [LARGE SCALE GENOMIC DNA]</scope>
    <source>
        <strain evidence="8">DSM 44830</strain>
    </source>
</reference>
<dbReference type="EMBL" id="FMCX01000004">
    <property type="protein sequence ID" value="SCF20584.1"/>
    <property type="molecule type" value="Genomic_DNA"/>
</dbReference>
<dbReference type="GO" id="GO:0050661">
    <property type="term" value="F:NADP binding"/>
    <property type="evidence" value="ECO:0007669"/>
    <property type="project" value="InterPro"/>
</dbReference>
<dbReference type="PRINTS" id="PR00370">
    <property type="entry name" value="FMOXYGENASE"/>
</dbReference>
<dbReference type="Gene3D" id="3.50.50.60">
    <property type="entry name" value="FAD/NAD(P)-binding domain"/>
    <property type="match status" value="1"/>
</dbReference>
<comment type="similarity">
    <text evidence="1">Belongs to the FMO family.</text>
</comment>
<evidence type="ECO:0000256" key="2">
    <source>
        <dbReference type="ARBA" id="ARBA00010139"/>
    </source>
</evidence>
<dbReference type="RefSeq" id="WP_091609650.1">
    <property type="nucleotide sequence ID" value="NZ_FMCX01000004.1"/>
</dbReference>
<proteinExistence type="inferred from homology"/>
<keyword evidence="8" id="KW-1185">Reference proteome</keyword>
<evidence type="ECO:0000256" key="5">
    <source>
        <dbReference type="ARBA" id="ARBA00022857"/>
    </source>
</evidence>
<keyword evidence="6" id="KW-0560">Oxidoreductase</keyword>
<keyword evidence="3" id="KW-0285">Flavoprotein</keyword>
<dbReference type="GO" id="GO:0050660">
    <property type="term" value="F:flavin adenine dinucleotide binding"/>
    <property type="evidence" value="ECO:0007669"/>
    <property type="project" value="InterPro"/>
</dbReference>
<dbReference type="GO" id="GO:0004499">
    <property type="term" value="F:N,N-dimethylaniline monooxygenase activity"/>
    <property type="evidence" value="ECO:0007669"/>
    <property type="project" value="InterPro"/>
</dbReference>
<dbReference type="Proteomes" id="UP000199504">
    <property type="component" value="Unassembled WGS sequence"/>
</dbReference>
<comment type="similarity">
    <text evidence="2">Belongs to the FAD-binding monooxygenase family.</text>
</comment>
<dbReference type="PIRSF" id="PIRSF000332">
    <property type="entry name" value="FMO"/>
    <property type="match status" value="1"/>
</dbReference>
<dbReference type="SUPFAM" id="SSF51905">
    <property type="entry name" value="FAD/NAD(P)-binding domain"/>
    <property type="match status" value="2"/>
</dbReference>
<accession>A0A1C4YIP6</accession>
<dbReference type="PANTHER" id="PTHR23023">
    <property type="entry name" value="DIMETHYLANILINE MONOOXYGENASE"/>
    <property type="match status" value="1"/>
</dbReference>
<evidence type="ECO:0000256" key="3">
    <source>
        <dbReference type="ARBA" id="ARBA00022630"/>
    </source>
</evidence>
<dbReference type="AlphaFoldDB" id="A0A1C4YIP6"/>
<evidence type="ECO:0000256" key="1">
    <source>
        <dbReference type="ARBA" id="ARBA00009183"/>
    </source>
</evidence>
<evidence type="ECO:0000256" key="6">
    <source>
        <dbReference type="ARBA" id="ARBA00023002"/>
    </source>
</evidence>
<evidence type="ECO:0000256" key="4">
    <source>
        <dbReference type="ARBA" id="ARBA00022827"/>
    </source>
</evidence>
<dbReference type="InterPro" id="IPR050346">
    <property type="entry name" value="FMO-like"/>
</dbReference>
<dbReference type="STRING" id="262898.GA0070564_104111"/>
<organism evidence="7 8">
    <name type="scientific">Micromonospora mirobrigensis</name>
    <dbReference type="NCBI Taxonomy" id="262898"/>
    <lineage>
        <taxon>Bacteria</taxon>
        <taxon>Bacillati</taxon>
        <taxon>Actinomycetota</taxon>
        <taxon>Actinomycetes</taxon>
        <taxon>Micromonosporales</taxon>
        <taxon>Micromonosporaceae</taxon>
        <taxon>Micromonospora</taxon>
    </lineage>
</organism>
<evidence type="ECO:0000313" key="8">
    <source>
        <dbReference type="Proteomes" id="UP000199504"/>
    </source>
</evidence>
<gene>
    <name evidence="7" type="ORF">GA0070564_104111</name>
</gene>
<keyword evidence="5" id="KW-0521">NADP</keyword>
<dbReference type="InterPro" id="IPR020946">
    <property type="entry name" value="Flavin_mOase-like"/>
</dbReference>
<name>A0A1C4YIP6_9ACTN</name>
<dbReference type="InterPro" id="IPR036188">
    <property type="entry name" value="FAD/NAD-bd_sf"/>
</dbReference>